<organism evidence="2 3">
    <name type="scientific">Kipferlia bialata</name>
    <dbReference type="NCBI Taxonomy" id="797122"/>
    <lineage>
        <taxon>Eukaryota</taxon>
        <taxon>Metamonada</taxon>
        <taxon>Carpediemonas-like organisms</taxon>
        <taxon>Kipferlia</taxon>
    </lineage>
</organism>
<feature type="compositionally biased region" description="Pro residues" evidence="1">
    <location>
        <begin position="33"/>
        <end position="44"/>
    </location>
</feature>
<protein>
    <submittedName>
        <fullName evidence="2">Uncharacterized protein</fullName>
    </submittedName>
</protein>
<comment type="caution">
    <text evidence="2">The sequence shown here is derived from an EMBL/GenBank/DDBJ whole genome shotgun (WGS) entry which is preliminary data.</text>
</comment>
<name>A0A9K3D7X4_9EUKA</name>
<dbReference type="Proteomes" id="UP000265618">
    <property type="component" value="Unassembled WGS sequence"/>
</dbReference>
<evidence type="ECO:0000256" key="1">
    <source>
        <dbReference type="SAM" id="MobiDB-lite"/>
    </source>
</evidence>
<reference evidence="2 3" key="1">
    <citation type="journal article" date="2018" name="PLoS ONE">
        <title>The draft genome of Kipferlia bialata reveals reductive genome evolution in fornicate parasites.</title>
        <authorList>
            <person name="Tanifuji G."/>
            <person name="Takabayashi S."/>
            <person name="Kume K."/>
            <person name="Takagi M."/>
            <person name="Nakayama T."/>
            <person name="Kamikawa R."/>
            <person name="Inagaki Y."/>
            <person name="Hashimoto T."/>
        </authorList>
    </citation>
    <scope>NUCLEOTIDE SEQUENCE [LARGE SCALE GENOMIC DNA]</scope>
    <source>
        <strain evidence="2">NY0173</strain>
    </source>
</reference>
<feature type="region of interest" description="Disordered" evidence="1">
    <location>
        <begin position="1"/>
        <end position="53"/>
    </location>
</feature>
<evidence type="ECO:0000313" key="2">
    <source>
        <dbReference type="EMBL" id="GIQ90843.1"/>
    </source>
</evidence>
<feature type="compositionally biased region" description="Basic and acidic residues" evidence="1">
    <location>
        <begin position="12"/>
        <end position="32"/>
    </location>
</feature>
<feature type="non-terminal residue" evidence="2">
    <location>
        <position position="1"/>
    </location>
</feature>
<evidence type="ECO:0000313" key="3">
    <source>
        <dbReference type="Proteomes" id="UP000265618"/>
    </source>
</evidence>
<proteinExistence type="predicted"/>
<sequence>QAPPLYQSLVPEPKDTQYAHGVDPERERERPTPEVPEAPLPPESSVPSLTDADHLTTLYNRALGEPLAQSLSNLRDSQCLDVTDPGFPRPGLLRDMFGDMEEKMKALVMKVEVANAEAARANRAVERERADAHERETNMHKQHQLDITMQSVAATQQREQTNNMRAER</sequence>
<dbReference type="EMBL" id="BDIP01006751">
    <property type="protein sequence ID" value="GIQ90843.1"/>
    <property type="molecule type" value="Genomic_DNA"/>
</dbReference>
<feature type="non-terminal residue" evidence="2">
    <location>
        <position position="168"/>
    </location>
</feature>
<keyword evidence="3" id="KW-1185">Reference proteome</keyword>
<dbReference type="AlphaFoldDB" id="A0A9K3D7X4"/>
<feature type="compositionally biased region" description="Basic and acidic residues" evidence="1">
    <location>
        <begin position="123"/>
        <end position="139"/>
    </location>
</feature>
<feature type="region of interest" description="Disordered" evidence="1">
    <location>
        <begin position="122"/>
        <end position="145"/>
    </location>
</feature>
<gene>
    <name evidence="2" type="ORF">KIPB_013799</name>
</gene>
<accession>A0A9K3D7X4</accession>